<name>A0A6G0HIZ3_LARCR</name>
<gene>
    <name evidence="2" type="ORF">D5F01_LYC22751</name>
</gene>
<comment type="caution">
    <text evidence="2">The sequence shown here is derived from an EMBL/GenBank/DDBJ whole genome shotgun (WGS) entry which is preliminary data.</text>
</comment>
<evidence type="ECO:0000256" key="1">
    <source>
        <dbReference type="SAM" id="MobiDB-lite"/>
    </source>
</evidence>
<sequence>MGPPAKIDIPPIPLHSSPRSARTGPIKTGGRVFVLDHKRWTSAMKEAIDSLLNKHRGQKDMLKLVDQDYAAMVHQSATDPNSLFHPTTKHHIIQYTKYLAKQTQPLSQQKRMKAGLLRVHGLIRAGGRSAAAEAFEMLRALCSCTITPLPIPARRHSYAFQTESQVTKAAGVRDRGPGGGGEAGQGDWAAVIVGKKKVALGCGLAEKE</sequence>
<protein>
    <submittedName>
        <fullName evidence="2">Uncharacterized protein</fullName>
    </submittedName>
</protein>
<proteinExistence type="predicted"/>
<dbReference type="AlphaFoldDB" id="A0A6G0HIZ3"/>
<organism evidence="2 3">
    <name type="scientific">Larimichthys crocea</name>
    <name type="common">Large yellow croaker</name>
    <name type="synonym">Pseudosciaena crocea</name>
    <dbReference type="NCBI Taxonomy" id="215358"/>
    <lineage>
        <taxon>Eukaryota</taxon>
        <taxon>Metazoa</taxon>
        <taxon>Chordata</taxon>
        <taxon>Craniata</taxon>
        <taxon>Vertebrata</taxon>
        <taxon>Euteleostomi</taxon>
        <taxon>Actinopterygii</taxon>
        <taxon>Neopterygii</taxon>
        <taxon>Teleostei</taxon>
        <taxon>Neoteleostei</taxon>
        <taxon>Acanthomorphata</taxon>
        <taxon>Eupercaria</taxon>
        <taxon>Sciaenidae</taxon>
        <taxon>Larimichthys</taxon>
    </lineage>
</organism>
<accession>A0A6G0HIZ3</accession>
<dbReference type="EMBL" id="REGW02000023">
    <property type="protein sequence ID" value="KAE8279165.1"/>
    <property type="molecule type" value="Genomic_DNA"/>
</dbReference>
<reference evidence="2 3" key="1">
    <citation type="submission" date="2019-07" db="EMBL/GenBank/DDBJ databases">
        <title>Chromosome genome assembly for large yellow croaker.</title>
        <authorList>
            <person name="Xiao S."/>
        </authorList>
    </citation>
    <scope>NUCLEOTIDE SEQUENCE [LARGE SCALE GENOMIC DNA]</scope>
    <source>
        <strain evidence="2">JMULYC20181020</strain>
        <tissue evidence="2">Muscle</tissue>
    </source>
</reference>
<dbReference type="Proteomes" id="UP000424527">
    <property type="component" value="Unassembled WGS sequence"/>
</dbReference>
<evidence type="ECO:0000313" key="2">
    <source>
        <dbReference type="EMBL" id="KAE8279165.1"/>
    </source>
</evidence>
<evidence type="ECO:0000313" key="3">
    <source>
        <dbReference type="Proteomes" id="UP000424527"/>
    </source>
</evidence>
<feature type="region of interest" description="Disordered" evidence="1">
    <location>
        <begin position="1"/>
        <end position="27"/>
    </location>
</feature>
<keyword evidence="3" id="KW-1185">Reference proteome</keyword>